<dbReference type="Pfam" id="PF02316">
    <property type="entry name" value="HTH_Tnp_Mu_1"/>
    <property type="match status" value="1"/>
</dbReference>
<dbReference type="InterPro" id="IPR009061">
    <property type="entry name" value="DNA-bd_dom_put_sf"/>
</dbReference>
<dbReference type="InterPro" id="IPR009004">
    <property type="entry name" value="Transposase_Mu_C"/>
</dbReference>
<dbReference type="Gene3D" id="3.30.420.10">
    <property type="entry name" value="Ribonuclease H-like superfamily/Ribonuclease H"/>
    <property type="match status" value="1"/>
</dbReference>
<dbReference type="Proteomes" id="UP000677812">
    <property type="component" value="Unassembled WGS sequence"/>
</dbReference>
<comment type="caution">
    <text evidence="2">The sequence shown here is derived from an EMBL/GenBank/DDBJ whole genome shotgun (WGS) entry which is preliminary data.</text>
</comment>
<dbReference type="Gene3D" id="1.10.10.10">
    <property type="entry name" value="Winged helix-like DNA-binding domain superfamily/Winged helix DNA-binding domain"/>
    <property type="match status" value="1"/>
</dbReference>
<dbReference type="InterPro" id="IPR036397">
    <property type="entry name" value="RNaseH_sf"/>
</dbReference>
<dbReference type="EMBL" id="JAGRQH010000003">
    <property type="protein sequence ID" value="MBR0559527.1"/>
    <property type="molecule type" value="Genomic_DNA"/>
</dbReference>
<dbReference type="PROSITE" id="PS51702">
    <property type="entry name" value="HTH_MU"/>
    <property type="match status" value="1"/>
</dbReference>
<dbReference type="SUPFAM" id="SSF50610">
    <property type="entry name" value="mu transposase, C-terminal domain"/>
    <property type="match status" value="1"/>
</dbReference>
<dbReference type="InterPro" id="IPR015378">
    <property type="entry name" value="Transposase-like_Mu_C"/>
</dbReference>
<dbReference type="InterPro" id="IPR009057">
    <property type="entry name" value="Homeodomain-like_sf"/>
</dbReference>
<sequence>MMHEQKWFSPAELAAMNLPGMPATARAIQLRVEHDQWMLPEQEGQTWRKRQGRGGGFEFTPYHLPFQARVALELHVQRTDDPALAAEASDQREREDLWRKYDALPDTLKERARKALRALHAVEGLVASGTRKTTALTIVAHEQKVGRNTINNWYRDVRGLNRCDWLAGLAPHYGARAGDVAECPSEAWNILAADYLRLERPGFEACYRRLQQVAEQRGWTLPSSKSLFRRMKKYPAELLVAAREGEEKLKQMYPAQKRDHTVFDALEAVNADGHKWDVFVKWPVGAEERIVRPVMIGFQDIFSGKILSWRIDLSENKEAVRLAFGDLVERYGIPKYCYFDNGRNFSSKWLTGGVPNRYRFKVRDEEPLGILPQLGVDVRFVKPYSGRSKPIERAWRDFAQDLAKHPRFAGAYTGHKVDAKPENYGSTAVPLDVFIEVVAQGIAEHNARIGRRSDVCQGKYSFDQVFEASYARAPITKATDEQRRLWLMPAESVTISKRDGVIEIEGNRFWADFLNQYPGEKVVVRLDPENLQQDVHVYRMDGTYLGAAACREKVGFADKAAAQRHARAYKAYSNAAKAQREAAVRLSQDELARVFADLPTHDETPLEAKIVRPLRPRPLVSGANALAVDFDNDEECEREAEEMAEVMQLRNYF</sequence>
<proteinExistence type="predicted"/>
<dbReference type="Pfam" id="PF02914">
    <property type="entry name" value="DDE_2"/>
    <property type="match status" value="1"/>
</dbReference>
<organism evidence="2 3">
    <name type="scientific">Neokomagataea anthophila</name>
    <dbReference type="NCBI Taxonomy" id="2826925"/>
    <lineage>
        <taxon>Bacteria</taxon>
        <taxon>Pseudomonadati</taxon>
        <taxon>Pseudomonadota</taxon>
        <taxon>Alphaproteobacteria</taxon>
        <taxon>Acetobacterales</taxon>
        <taxon>Acetobacteraceae</taxon>
        <taxon>Neokomagataea</taxon>
    </lineage>
</organism>
<dbReference type="InterPro" id="IPR015126">
    <property type="entry name" value="Mu_I-gamma"/>
</dbReference>
<evidence type="ECO:0000313" key="3">
    <source>
        <dbReference type="Proteomes" id="UP000677812"/>
    </source>
</evidence>
<dbReference type="SUPFAM" id="SSF53098">
    <property type="entry name" value="Ribonuclease H-like"/>
    <property type="match status" value="1"/>
</dbReference>
<dbReference type="InterPro" id="IPR036388">
    <property type="entry name" value="WH-like_DNA-bd_sf"/>
</dbReference>
<dbReference type="SUPFAM" id="SSF46955">
    <property type="entry name" value="Putative DNA-binding domain"/>
    <property type="match status" value="1"/>
</dbReference>
<keyword evidence="3" id="KW-1185">Reference proteome</keyword>
<dbReference type="Gene3D" id="1.10.10.60">
    <property type="entry name" value="Homeodomain-like"/>
    <property type="match status" value="2"/>
</dbReference>
<dbReference type="Pfam" id="PF09039">
    <property type="entry name" value="HTH_Tnp_Mu_2"/>
    <property type="match status" value="1"/>
</dbReference>
<dbReference type="InterPro" id="IPR003314">
    <property type="entry name" value="Mu-type_HTH"/>
</dbReference>
<dbReference type="Pfam" id="PF09299">
    <property type="entry name" value="Mu-transpos_C"/>
    <property type="match status" value="1"/>
</dbReference>
<feature type="domain" description="HTH Mu-type" evidence="1">
    <location>
        <begin position="6"/>
        <end position="80"/>
    </location>
</feature>
<gene>
    <name evidence="2" type="ORF">KB213_05585</name>
</gene>
<dbReference type="InterPro" id="IPR004189">
    <property type="entry name" value="Phage_Mu_transposase"/>
</dbReference>
<dbReference type="Gene3D" id="2.30.30.130">
    <property type="entry name" value="Transposase, Mu, C-terminal"/>
    <property type="match status" value="1"/>
</dbReference>
<dbReference type="SUPFAM" id="SSF46689">
    <property type="entry name" value="Homeodomain-like"/>
    <property type="match status" value="2"/>
</dbReference>
<accession>A0ABS5E6J1</accession>
<dbReference type="RefSeq" id="WP_211681121.1">
    <property type="nucleotide sequence ID" value="NZ_JAGRQH010000003.1"/>
</dbReference>
<dbReference type="InterPro" id="IPR012337">
    <property type="entry name" value="RNaseH-like_sf"/>
</dbReference>
<protein>
    <submittedName>
        <fullName evidence="2">Mu transposase C-terminal domain-containing protein</fullName>
    </submittedName>
</protein>
<evidence type="ECO:0000259" key="1">
    <source>
        <dbReference type="PROSITE" id="PS51702"/>
    </source>
</evidence>
<name>A0ABS5E6J1_9PROT</name>
<evidence type="ECO:0000313" key="2">
    <source>
        <dbReference type="EMBL" id="MBR0559527.1"/>
    </source>
</evidence>
<reference evidence="2 3" key="1">
    <citation type="submission" date="2021-04" db="EMBL/GenBank/DDBJ databases">
        <title>The complete genome sequence of Neokomagataea sp. TBRC 2177.</title>
        <authorList>
            <person name="Charoenyingcharoen P."/>
            <person name="Yukphan P."/>
        </authorList>
    </citation>
    <scope>NUCLEOTIDE SEQUENCE [LARGE SCALE GENOMIC DNA]</scope>
    <source>
        <strain evidence="2 3">TBRC 2177</strain>
    </source>
</reference>